<feature type="transmembrane region" description="Helical" evidence="2">
    <location>
        <begin position="31"/>
        <end position="51"/>
    </location>
</feature>
<keyword evidence="2" id="KW-1133">Transmembrane helix</keyword>
<gene>
    <name evidence="3" type="ORF">NUH29_10400</name>
</gene>
<comment type="caution">
    <text evidence="3">The sequence shown here is derived from an EMBL/GenBank/DDBJ whole genome shotgun (WGS) entry which is preliminary data.</text>
</comment>
<feature type="transmembrane region" description="Helical" evidence="2">
    <location>
        <begin position="81"/>
        <end position="101"/>
    </location>
</feature>
<evidence type="ECO:0000256" key="2">
    <source>
        <dbReference type="SAM" id="Phobius"/>
    </source>
</evidence>
<keyword evidence="2" id="KW-0812">Transmembrane</keyword>
<keyword evidence="2" id="KW-0472">Membrane</keyword>
<feature type="transmembrane region" description="Helical" evidence="2">
    <location>
        <begin position="238"/>
        <end position="261"/>
    </location>
</feature>
<organism evidence="3 4">
    <name type="scientific">Protaetiibacter mangrovi</name>
    <dbReference type="NCBI Taxonomy" id="2970926"/>
    <lineage>
        <taxon>Bacteria</taxon>
        <taxon>Bacillati</taxon>
        <taxon>Actinomycetota</taxon>
        <taxon>Actinomycetes</taxon>
        <taxon>Micrococcales</taxon>
        <taxon>Microbacteriaceae</taxon>
        <taxon>Protaetiibacter</taxon>
    </lineage>
</organism>
<accession>A0ABT1ZGX6</accession>
<reference evidence="3 4" key="1">
    <citation type="submission" date="2022-08" db="EMBL/GenBank/DDBJ databases">
        <authorList>
            <person name="Li F."/>
        </authorList>
    </citation>
    <scope>NUCLEOTIDE SEQUENCE [LARGE SCALE GENOMIC DNA]</scope>
    <source>
        <strain evidence="3 4">10F1B-8-1</strain>
    </source>
</reference>
<evidence type="ECO:0000313" key="4">
    <source>
        <dbReference type="Proteomes" id="UP001205337"/>
    </source>
</evidence>
<feature type="transmembrane region" description="Helical" evidence="2">
    <location>
        <begin position="108"/>
        <end position="127"/>
    </location>
</feature>
<dbReference type="RefSeq" id="WP_258799046.1">
    <property type="nucleotide sequence ID" value="NZ_JANTHX010000007.1"/>
</dbReference>
<keyword evidence="4" id="KW-1185">Reference proteome</keyword>
<feature type="transmembrane region" description="Helical" evidence="2">
    <location>
        <begin position="291"/>
        <end position="312"/>
    </location>
</feature>
<feature type="transmembrane region" description="Helical" evidence="2">
    <location>
        <begin position="213"/>
        <end position="231"/>
    </location>
</feature>
<evidence type="ECO:0000256" key="1">
    <source>
        <dbReference type="SAM" id="MobiDB-lite"/>
    </source>
</evidence>
<feature type="compositionally biased region" description="Pro residues" evidence="1">
    <location>
        <begin position="8"/>
        <end position="19"/>
    </location>
</feature>
<evidence type="ECO:0000313" key="3">
    <source>
        <dbReference type="EMBL" id="MCS0499956.1"/>
    </source>
</evidence>
<evidence type="ECO:0008006" key="5">
    <source>
        <dbReference type="Google" id="ProtNLM"/>
    </source>
</evidence>
<sequence>MSSTDPVAVPPTNPWPETEPPVRRPARWGGALASLGIGVAAALLGLLPWILTGMRLPLQNLWAFDALPEQMPVAWLPLSQYSVTFVLGILVVGAASAGVAARALRGRLPGAAPFTVAAGLLFVQIVATAQAVDVLRTGLQDGREAAFYLAACVAVAGFGILGGVLVFGLIARGPVPGAVVALTLAAIAVGSWISGALAAVGPTSQLPYTLAPLVTWTPPVLVGAAIAWGGVRTPGRIVAAVASLLLLWAIPALATAVQSAVGSRALLRDPGELLDYGAAVFRAAVTMPELVLPRIAVALVIAGIGIGLRALLARRAAISG</sequence>
<feature type="transmembrane region" description="Helical" evidence="2">
    <location>
        <begin position="147"/>
        <end position="171"/>
    </location>
</feature>
<dbReference type="EMBL" id="JANTHX010000007">
    <property type="protein sequence ID" value="MCS0499956.1"/>
    <property type="molecule type" value="Genomic_DNA"/>
</dbReference>
<feature type="transmembrane region" description="Helical" evidence="2">
    <location>
        <begin position="178"/>
        <end position="201"/>
    </location>
</feature>
<proteinExistence type="predicted"/>
<protein>
    <recommendedName>
        <fullName evidence="5">ABC transporter permease</fullName>
    </recommendedName>
</protein>
<dbReference type="Proteomes" id="UP001205337">
    <property type="component" value="Unassembled WGS sequence"/>
</dbReference>
<name>A0ABT1ZGX6_9MICO</name>
<feature type="region of interest" description="Disordered" evidence="1">
    <location>
        <begin position="1"/>
        <end position="22"/>
    </location>
</feature>